<dbReference type="SUPFAM" id="SSF56300">
    <property type="entry name" value="Metallo-dependent phosphatases"/>
    <property type="match status" value="1"/>
</dbReference>
<dbReference type="InterPro" id="IPR022672">
    <property type="entry name" value="Hexokinase_N"/>
</dbReference>
<dbReference type="GO" id="GO:0005524">
    <property type="term" value="F:ATP binding"/>
    <property type="evidence" value="ECO:0007669"/>
    <property type="project" value="UniProtKB-KW"/>
</dbReference>
<dbReference type="PRINTS" id="PR00475">
    <property type="entry name" value="HEXOKINASE"/>
</dbReference>
<evidence type="ECO:0000256" key="6">
    <source>
        <dbReference type="ARBA" id="ARBA00022741"/>
    </source>
</evidence>
<keyword evidence="6" id="KW-0547">Nucleotide-binding</keyword>
<dbReference type="PANTHER" id="PTHR34211:SF3">
    <property type="entry name" value="CALCINEURIN-LIKE METALLO-PHOSPHOESTERASE SUPERFAMILY PROTEIN"/>
    <property type="match status" value="1"/>
</dbReference>
<protein>
    <recommendedName>
        <fullName evidence="4">hexokinase</fullName>
        <ecNumber evidence="4">2.7.1.1</ecNumber>
    </recommendedName>
</protein>
<dbReference type="InterPro" id="IPR022673">
    <property type="entry name" value="Hexokinase_C"/>
</dbReference>
<evidence type="ECO:0000313" key="15">
    <source>
        <dbReference type="Proteomes" id="UP001445335"/>
    </source>
</evidence>
<keyword evidence="11" id="KW-1133">Transmembrane helix</keyword>
<comment type="pathway">
    <text evidence="1">Carbohydrate degradation.</text>
</comment>
<dbReference type="InterPro" id="IPR043129">
    <property type="entry name" value="ATPase_NBD"/>
</dbReference>
<proteinExistence type="inferred from homology"/>
<dbReference type="PROSITE" id="PS51748">
    <property type="entry name" value="HEXOKINASE_2"/>
    <property type="match status" value="1"/>
</dbReference>
<keyword evidence="8" id="KW-0067">ATP-binding</keyword>
<evidence type="ECO:0000259" key="13">
    <source>
        <dbReference type="Pfam" id="PF03727"/>
    </source>
</evidence>
<feature type="domain" description="Hexokinase C-terminal" evidence="13">
    <location>
        <begin position="165"/>
        <end position="405"/>
    </location>
</feature>
<keyword evidence="7" id="KW-0418">Kinase</keyword>
<feature type="domain" description="Hexokinase N-terminal" evidence="12">
    <location>
        <begin position="1"/>
        <end position="158"/>
    </location>
</feature>
<feature type="transmembrane region" description="Helical" evidence="11">
    <location>
        <begin position="605"/>
        <end position="631"/>
    </location>
</feature>
<feature type="compositionally biased region" description="Polar residues" evidence="10">
    <location>
        <begin position="1020"/>
        <end position="1040"/>
    </location>
</feature>
<dbReference type="EMBL" id="JALJOU010000030">
    <property type="protein sequence ID" value="KAK9835056.1"/>
    <property type="molecule type" value="Genomic_DNA"/>
</dbReference>
<keyword evidence="15" id="KW-1185">Reference proteome</keyword>
<accession>A0AAW1RNW3</accession>
<feature type="region of interest" description="Disordered" evidence="10">
    <location>
        <begin position="1710"/>
        <end position="1734"/>
    </location>
</feature>
<feature type="transmembrane region" description="Helical" evidence="11">
    <location>
        <begin position="567"/>
        <end position="585"/>
    </location>
</feature>
<evidence type="ECO:0000256" key="1">
    <source>
        <dbReference type="ARBA" id="ARBA00004921"/>
    </source>
</evidence>
<dbReference type="InterPro" id="IPR029052">
    <property type="entry name" value="Metallo-depent_PP-like"/>
</dbReference>
<organism evidence="14 15">
    <name type="scientific">Elliptochloris bilobata</name>
    <dbReference type="NCBI Taxonomy" id="381761"/>
    <lineage>
        <taxon>Eukaryota</taxon>
        <taxon>Viridiplantae</taxon>
        <taxon>Chlorophyta</taxon>
        <taxon>core chlorophytes</taxon>
        <taxon>Trebouxiophyceae</taxon>
        <taxon>Trebouxiophyceae incertae sedis</taxon>
        <taxon>Elliptochloris clade</taxon>
        <taxon>Elliptochloris</taxon>
    </lineage>
</organism>
<dbReference type="GO" id="GO:0001678">
    <property type="term" value="P:intracellular glucose homeostasis"/>
    <property type="evidence" value="ECO:0007669"/>
    <property type="project" value="InterPro"/>
</dbReference>
<evidence type="ECO:0000256" key="11">
    <source>
        <dbReference type="SAM" id="Phobius"/>
    </source>
</evidence>
<dbReference type="Proteomes" id="UP001445335">
    <property type="component" value="Unassembled WGS sequence"/>
</dbReference>
<evidence type="ECO:0000256" key="2">
    <source>
        <dbReference type="ARBA" id="ARBA00005028"/>
    </source>
</evidence>
<keyword evidence="9" id="KW-0324">Glycolysis</keyword>
<feature type="region of interest" description="Disordered" evidence="10">
    <location>
        <begin position="1277"/>
        <end position="1321"/>
    </location>
</feature>
<dbReference type="SUPFAM" id="SSF53067">
    <property type="entry name" value="Actin-like ATPase domain"/>
    <property type="match status" value="2"/>
</dbReference>
<dbReference type="GO" id="GO:0006096">
    <property type="term" value="P:glycolytic process"/>
    <property type="evidence" value="ECO:0007669"/>
    <property type="project" value="UniProtKB-KW"/>
</dbReference>
<keyword evidence="11" id="KW-0812">Transmembrane</keyword>
<name>A0AAW1RNW3_9CHLO</name>
<dbReference type="Gene3D" id="3.40.367.20">
    <property type="match status" value="1"/>
</dbReference>
<evidence type="ECO:0000256" key="9">
    <source>
        <dbReference type="ARBA" id="ARBA00023152"/>
    </source>
</evidence>
<keyword evidence="5" id="KW-0808">Transferase</keyword>
<dbReference type="PANTHER" id="PTHR34211">
    <property type="entry name" value="CALCINEURIN-LIKE METALLO-PHOSPHOESTERASE SUPERFAMILY PROTEIN"/>
    <property type="match status" value="1"/>
</dbReference>
<evidence type="ECO:0000256" key="8">
    <source>
        <dbReference type="ARBA" id="ARBA00022840"/>
    </source>
</evidence>
<evidence type="ECO:0000256" key="10">
    <source>
        <dbReference type="SAM" id="MobiDB-lite"/>
    </source>
</evidence>
<dbReference type="Gene3D" id="3.30.420.40">
    <property type="match status" value="1"/>
</dbReference>
<sequence>MMPSMVDVLPNGEELGEYFAVDIGGTNYRVIYVKLSPDKGTVERMDMEDCRIPDEYFTCHADGLFDLLAGELARFAHRLNRMPSAAPPAVGFCFSFPVEQTALDAGTVARLTKRFENEGLLGCDPVQMLSSALKRANFPARVTVLLNDSVGTAAGGRYQDERTMLGIILGTGTNACYVEHASRLPTARLPEGYDVAARSGQMLINTEWGNFTSDTLPVTQVDRDLDASTPNAGEMKMEKMTSGMYMGEVARRLLLRLAEEGGLFGGAMPERLREPWTLSTPALAKIDGDASWGLVVVGQQLGEALGVPASSISWAARRTVRAVCHMVALRSASLAAAATGGLLRVMGRDGKHTAMQATAVVVDGGLFEHYTAFRGYIADALAVLLGPTVAAQVTLRQCVGSCGRGDREAAEPGCSGCSRMRELEAELRQKQALVEALHSKNCMLTILNSNLLMRLDALGRSLALPPAAPPASLHLRISLPGEYAAAGGAKEQRLLAARSFNHTHISVYLVGTFAVACVLYDSTQGVLQRYALNKKWYYLYGATCFFAYLYIRPLIRRGLGSASAGYINFYAVYIGWLCSAVFLHLPSFQALGIDIRTDLSVLLTIFLLSLLVLGALHACHLLAVGVGAAAPGGARGAAGRKEALSLILLNSMSLSVACSTYYSFCGNAAATLAEGGAPAAGAAGRAIDGGLRAALCRKWLHPIGMREHPAFSSWVIYGEGAAEAAGACGAGNATCGLTGLLAVDVPLDGRGPTAIPAAETMSPVFTLWITLVAMYLVNSAVEYSAARVLQAAAAAELRRGVELRRARRAGGKRRHSADFSRPALRLAGIGRHSLDAVGAMGGLLRSFSSGLGGQLLSPQKQPSVRRLGVPAVPEEAPLAEASVGADERPDFLPMFPWYSGTSADMYRTIFDLAVSLKLFLGRFDMRTMQAATGVGMRGPPREGDGFTFEHLAARKELWLDFCADTGDGGDPTYAVARAMAAPLLHVRVPPRMPLPPPDSAVASAAINGHAPPAAGVCDSGSESSSGLDTPRCSSGASASPSDRGGGVRVLPRGEALVLGGDLAYPNPSNETYETRLVRPFEAAMPPPPGVHPGRLVEKSYFALRLPHGWWLFGLDLALVDDIDMCQCQYFARIADERMGPADQAVLVTHQPRWLSDWLHEEAGCHNLRQLVRGHLRGRARVHLAGDLHFYMRHSDDDEAAAAQLSGLYSELAGLVGEARAANEVALAAGLAPPEEATRANLHPFDPEHLIVNGLGGAFLHPTHVFAPARFASVPDPEADAALARGASPRGGSPTRGSSPAAGGSPNGGSPRGASPQRRPLSRRASFAGDAAVGKLVTGAGAVAGGGGEYCCAAAYPAPAASLAYGRQNLHLFRFKNTRFDLIGGAFYFLLVVSVLPRCHHLAAVLDAHTVREALAALAFAAADAMGAIFAESRVSLAALGVLFVLCLGMARSGGIGAVPGPPPPPLAGRRQTLAEALAARGRTGGLAAQVTFALAHTATHLTTAVLALMLLELGVETCIRYEGVGREGYHSLFRWYQRFEAEAFPDPAGLRAGLQRWTLGAYPGVLKAAMAVFDVPEAIAVARATLCSPGGGLAALTRLQAAAFYLGMLAYYWVLATPSVGFLFGAYLYVSVNWFHVHYDEAFSSLQIADHKGFSRLHVTPAGDLHIYGLAMDKVPHDWREDPRWRGAAGGGCRRQPAHRADYPSRWLPAAGQAPGREGSGSAWGTAGEADESEPAGAVKVIDFLEVPQRRVWA</sequence>
<feature type="region of interest" description="Disordered" evidence="10">
    <location>
        <begin position="1013"/>
        <end position="1047"/>
    </location>
</feature>
<evidence type="ECO:0000259" key="12">
    <source>
        <dbReference type="Pfam" id="PF00349"/>
    </source>
</evidence>
<dbReference type="Pfam" id="PF00349">
    <property type="entry name" value="Hexokinase_1"/>
    <property type="match status" value="1"/>
</dbReference>
<dbReference type="EC" id="2.7.1.1" evidence="4"/>
<evidence type="ECO:0000256" key="3">
    <source>
        <dbReference type="ARBA" id="ARBA00009225"/>
    </source>
</evidence>
<comment type="caution">
    <text evidence="14">The sequence shown here is derived from an EMBL/GenBank/DDBJ whole genome shotgun (WGS) entry which is preliminary data.</text>
</comment>
<comment type="similarity">
    <text evidence="3">Belongs to the hexokinase family.</text>
</comment>
<evidence type="ECO:0000256" key="5">
    <source>
        <dbReference type="ARBA" id="ARBA00022679"/>
    </source>
</evidence>
<evidence type="ECO:0000256" key="7">
    <source>
        <dbReference type="ARBA" id="ARBA00022777"/>
    </source>
</evidence>
<evidence type="ECO:0000313" key="14">
    <source>
        <dbReference type="EMBL" id="KAK9835056.1"/>
    </source>
</evidence>
<reference evidence="14 15" key="1">
    <citation type="journal article" date="2024" name="Nat. Commun.">
        <title>Phylogenomics reveals the evolutionary origins of lichenization in chlorophyte algae.</title>
        <authorList>
            <person name="Puginier C."/>
            <person name="Libourel C."/>
            <person name="Otte J."/>
            <person name="Skaloud P."/>
            <person name="Haon M."/>
            <person name="Grisel S."/>
            <person name="Petersen M."/>
            <person name="Berrin J.G."/>
            <person name="Delaux P.M."/>
            <person name="Dal Grande F."/>
            <person name="Keller J."/>
        </authorList>
    </citation>
    <scope>NUCLEOTIDE SEQUENCE [LARGE SCALE GENOMIC DNA]</scope>
    <source>
        <strain evidence="14 15">SAG 245.80</strain>
    </source>
</reference>
<feature type="transmembrane region" description="Helical" evidence="11">
    <location>
        <begin position="1609"/>
        <end position="1630"/>
    </location>
</feature>
<comment type="pathway">
    <text evidence="2">Carbohydrate metabolism; hexose metabolism.</text>
</comment>
<dbReference type="Pfam" id="PF03727">
    <property type="entry name" value="Hexokinase_2"/>
    <property type="match status" value="1"/>
</dbReference>
<gene>
    <name evidence="14" type="ORF">WJX81_007542</name>
</gene>
<dbReference type="GO" id="GO:0005536">
    <property type="term" value="F:D-glucose binding"/>
    <property type="evidence" value="ECO:0007669"/>
    <property type="project" value="InterPro"/>
</dbReference>
<dbReference type="InterPro" id="IPR001312">
    <property type="entry name" value="Hexokinase"/>
</dbReference>
<keyword evidence="11" id="KW-0472">Membrane</keyword>
<evidence type="ECO:0000256" key="4">
    <source>
        <dbReference type="ARBA" id="ARBA00012324"/>
    </source>
</evidence>
<feature type="transmembrane region" description="Helical" evidence="11">
    <location>
        <begin position="536"/>
        <end position="555"/>
    </location>
</feature>
<dbReference type="GO" id="GO:0004396">
    <property type="term" value="F:hexokinase activity"/>
    <property type="evidence" value="ECO:0007669"/>
    <property type="project" value="UniProtKB-EC"/>
</dbReference>
<feature type="compositionally biased region" description="Low complexity" evidence="10">
    <location>
        <begin position="1284"/>
        <end position="1303"/>
    </location>
</feature>